<dbReference type="InterPro" id="IPR029058">
    <property type="entry name" value="AB_hydrolase_fold"/>
</dbReference>
<reference evidence="2 3" key="1">
    <citation type="journal article" date="2018" name="Mol. Plant">
        <title>The genome of Artemisia annua provides insight into the evolution of Asteraceae family and artemisinin biosynthesis.</title>
        <authorList>
            <person name="Shen Q."/>
            <person name="Zhang L."/>
            <person name="Liao Z."/>
            <person name="Wang S."/>
            <person name="Yan T."/>
            <person name="Shi P."/>
            <person name="Liu M."/>
            <person name="Fu X."/>
            <person name="Pan Q."/>
            <person name="Wang Y."/>
            <person name="Lv Z."/>
            <person name="Lu X."/>
            <person name="Zhang F."/>
            <person name="Jiang W."/>
            <person name="Ma Y."/>
            <person name="Chen M."/>
            <person name="Hao X."/>
            <person name="Li L."/>
            <person name="Tang Y."/>
            <person name="Lv G."/>
            <person name="Zhou Y."/>
            <person name="Sun X."/>
            <person name="Brodelius P.E."/>
            <person name="Rose J.K.C."/>
            <person name="Tang K."/>
        </authorList>
    </citation>
    <scope>NUCLEOTIDE SEQUENCE [LARGE SCALE GENOMIC DNA]</scope>
    <source>
        <strain evidence="3">cv. Huhao1</strain>
        <tissue evidence="2">Leaf</tissue>
    </source>
</reference>
<proteinExistence type="inferred from homology"/>
<dbReference type="Proteomes" id="UP000245207">
    <property type="component" value="Unassembled WGS sequence"/>
</dbReference>
<dbReference type="SUPFAM" id="SSF53474">
    <property type="entry name" value="alpha/beta-Hydrolases"/>
    <property type="match status" value="1"/>
</dbReference>
<keyword evidence="2" id="KW-0645">Protease</keyword>
<keyword evidence="2" id="KW-0121">Carboxypeptidase</keyword>
<dbReference type="PANTHER" id="PTHR11802:SF454">
    <property type="entry name" value="SERINE CARBOXYPEPTIDASE-LIKE 50"/>
    <property type="match status" value="1"/>
</dbReference>
<comment type="caution">
    <text evidence="2">The sequence shown here is derived from an EMBL/GenBank/DDBJ whole genome shotgun (WGS) entry which is preliminary data.</text>
</comment>
<dbReference type="PANTHER" id="PTHR11802">
    <property type="entry name" value="SERINE PROTEASE FAMILY S10 SERINE CARBOXYPEPTIDASE"/>
    <property type="match status" value="1"/>
</dbReference>
<name>A0A2U1Q059_ARTAN</name>
<dbReference type="Gene3D" id="3.40.50.1820">
    <property type="entry name" value="alpha/beta hydrolase"/>
    <property type="match status" value="1"/>
</dbReference>
<evidence type="ECO:0000313" key="2">
    <source>
        <dbReference type="EMBL" id="PWA91355.1"/>
    </source>
</evidence>
<dbReference type="GO" id="GO:0006508">
    <property type="term" value="P:proteolysis"/>
    <property type="evidence" value="ECO:0007669"/>
    <property type="project" value="InterPro"/>
</dbReference>
<sequence>MVKNRIFSLLFLDNPIRNGFSIASIPEELPRDQDAVARHLFIAISESYAGKYVPSVGYYILKKKLHLPFSKRVNLYGLAIGNGLTDPITQVGTHVLHNYNLGLINEKQKTHMEKLQLEAIQLVNGKCTNATDARVNLLCFLVNVTGIATFYDFTK</sequence>
<accession>A0A2U1Q059</accession>
<dbReference type="AlphaFoldDB" id="A0A2U1Q059"/>
<dbReference type="InterPro" id="IPR001563">
    <property type="entry name" value="Peptidase_S10"/>
</dbReference>
<protein>
    <submittedName>
        <fullName evidence="2">Serine carboxypeptidase-like 50</fullName>
    </submittedName>
</protein>
<dbReference type="EMBL" id="PKPP01000551">
    <property type="protein sequence ID" value="PWA91355.1"/>
    <property type="molecule type" value="Genomic_DNA"/>
</dbReference>
<dbReference type="OrthoDB" id="443318at2759"/>
<keyword evidence="3" id="KW-1185">Reference proteome</keyword>
<dbReference type="GO" id="GO:0004185">
    <property type="term" value="F:serine-type carboxypeptidase activity"/>
    <property type="evidence" value="ECO:0007669"/>
    <property type="project" value="InterPro"/>
</dbReference>
<gene>
    <name evidence="2" type="ORF">CTI12_AA085210</name>
</gene>
<organism evidence="2 3">
    <name type="scientific">Artemisia annua</name>
    <name type="common">Sweet wormwood</name>
    <dbReference type="NCBI Taxonomy" id="35608"/>
    <lineage>
        <taxon>Eukaryota</taxon>
        <taxon>Viridiplantae</taxon>
        <taxon>Streptophyta</taxon>
        <taxon>Embryophyta</taxon>
        <taxon>Tracheophyta</taxon>
        <taxon>Spermatophyta</taxon>
        <taxon>Magnoliopsida</taxon>
        <taxon>eudicotyledons</taxon>
        <taxon>Gunneridae</taxon>
        <taxon>Pentapetalae</taxon>
        <taxon>asterids</taxon>
        <taxon>campanulids</taxon>
        <taxon>Asterales</taxon>
        <taxon>Asteraceae</taxon>
        <taxon>Asteroideae</taxon>
        <taxon>Anthemideae</taxon>
        <taxon>Artemisiinae</taxon>
        <taxon>Artemisia</taxon>
    </lineage>
</organism>
<comment type="similarity">
    <text evidence="1">Belongs to the peptidase S10 family.</text>
</comment>
<evidence type="ECO:0000256" key="1">
    <source>
        <dbReference type="ARBA" id="ARBA00009431"/>
    </source>
</evidence>
<keyword evidence="2" id="KW-0378">Hydrolase</keyword>
<evidence type="ECO:0000313" key="3">
    <source>
        <dbReference type="Proteomes" id="UP000245207"/>
    </source>
</evidence>
<dbReference type="Pfam" id="PF00450">
    <property type="entry name" value="Peptidase_S10"/>
    <property type="match status" value="1"/>
</dbReference>